<gene>
    <name evidence="1" type="ORF">B296_00049097</name>
</gene>
<comment type="caution">
    <text evidence="1">The sequence shown here is derived from an EMBL/GenBank/DDBJ whole genome shotgun (WGS) entry which is preliminary data.</text>
</comment>
<reference evidence="1 2" key="1">
    <citation type="journal article" date="2014" name="Agronomy (Basel)">
        <title>A Draft Genome Sequence for Ensete ventricosum, the Drought-Tolerant Tree Against Hunger.</title>
        <authorList>
            <person name="Harrison J."/>
            <person name="Moore K.A."/>
            <person name="Paszkiewicz K."/>
            <person name="Jones T."/>
            <person name="Grant M."/>
            <person name="Ambacheew D."/>
            <person name="Muzemil S."/>
            <person name="Studholme D.J."/>
        </authorList>
    </citation>
    <scope>NUCLEOTIDE SEQUENCE [LARGE SCALE GENOMIC DNA]</scope>
</reference>
<evidence type="ECO:0000313" key="1">
    <source>
        <dbReference type="EMBL" id="RRT37787.1"/>
    </source>
</evidence>
<protein>
    <submittedName>
        <fullName evidence="1">Uncharacterized protein</fullName>
    </submittedName>
</protein>
<dbReference type="Proteomes" id="UP000287651">
    <property type="component" value="Unassembled WGS sequence"/>
</dbReference>
<name>A0A426XE87_ENSVE</name>
<dbReference type="EMBL" id="AMZH03021876">
    <property type="protein sequence ID" value="RRT37787.1"/>
    <property type="molecule type" value="Genomic_DNA"/>
</dbReference>
<evidence type="ECO:0000313" key="2">
    <source>
        <dbReference type="Proteomes" id="UP000287651"/>
    </source>
</evidence>
<accession>A0A426XE87</accession>
<dbReference type="AlphaFoldDB" id="A0A426XE87"/>
<sequence length="79" mass="8735">MTTAALVQAIGTLAHGWPPLWVGIMPIGGTSGHHPHGCCLYPQGHCARRRHPYRRPPFSQPWLRPGRPCRGLGRGWPPL</sequence>
<organism evidence="1 2">
    <name type="scientific">Ensete ventricosum</name>
    <name type="common">Abyssinian banana</name>
    <name type="synonym">Musa ensete</name>
    <dbReference type="NCBI Taxonomy" id="4639"/>
    <lineage>
        <taxon>Eukaryota</taxon>
        <taxon>Viridiplantae</taxon>
        <taxon>Streptophyta</taxon>
        <taxon>Embryophyta</taxon>
        <taxon>Tracheophyta</taxon>
        <taxon>Spermatophyta</taxon>
        <taxon>Magnoliopsida</taxon>
        <taxon>Liliopsida</taxon>
        <taxon>Zingiberales</taxon>
        <taxon>Musaceae</taxon>
        <taxon>Ensete</taxon>
    </lineage>
</organism>
<proteinExistence type="predicted"/>